<evidence type="ECO:0000313" key="2">
    <source>
        <dbReference type="Proteomes" id="UP000605086"/>
    </source>
</evidence>
<dbReference type="PANTHER" id="PTHR43293:SF3">
    <property type="entry name" value="CHOLESTEROL RING-CLEAVING HYDROLASE IPDB SUBUNIT"/>
    <property type="match status" value="1"/>
</dbReference>
<dbReference type="RefSeq" id="WP_174473658.1">
    <property type="nucleotide sequence ID" value="NZ_JAGINN010000021.1"/>
</dbReference>
<protein>
    <submittedName>
        <fullName evidence="1">CoA transferase subunit A</fullName>
    </submittedName>
</protein>
<proteinExistence type="predicted"/>
<dbReference type="SUPFAM" id="SSF100950">
    <property type="entry name" value="NagB/RpiA/CoA transferase-like"/>
    <property type="match status" value="1"/>
</dbReference>
<keyword evidence="2" id="KW-1185">Reference proteome</keyword>
<name>A0ABX2KN29_9PROT</name>
<dbReference type="GO" id="GO:0016740">
    <property type="term" value="F:transferase activity"/>
    <property type="evidence" value="ECO:0007669"/>
    <property type="project" value="UniProtKB-KW"/>
</dbReference>
<dbReference type="EMBL" id="WHOS01000045">
    <property type="protein sequence ID" value="NUB02684.1"/>
    <property type="molecule type" value="Genomic_DNA"/>
</dbReference>
<dbReference type="SMART" id="SM00882">
    <property type="entry name" value="CoA_trans"/>
    <property type="match status" value="1"/>
</dbReference>
<reference evidence="1 2" key="1">
    <citation type="submission" date="2019-10" db="EMBL/GenBank/DDBJ databases">
        <title>Genome sequence of Azospirillum melinis.</title>
        <authorList>
            <person name="Ambrosini A."/>
            <person name="Sant'Anna F.H."/>
            <person name="Cassan F.D."/>
            <person name="Souza E.M."/>
            <person name="Passaglia L.M.P."/>
        </authorList>
    </citation>
    <scope>NUCLEOTIDE SEQUENCE [LARGE SCALE GENOMIC DNA]</scope>
    <source>
        <strain evidence="1 2">TMCY0552</strain>
    </source>
</reference>
<accession>A0ABX2KN29</accession>
<comment type="caution">
    <text evidence="1">The sequence shown here is derived from an EMBL/GenBank/DDBJ whole genome shotgun (WGS) entry which is preliminary data.</text>
</comment>
<keyword evidence="1" id="KW-0808">Transferase</keyword>
<dbReference type="Proteomes" id="UP000605086">
    <property type="component" value="Unassembled WGS sequence"/>
</dbReference>
<dbReference type="PANTHER" id="PTHR43293">
    <property type="entry name" value="ACETATE COA-TRANSFERASE YDIF"/>
    <property type="match status" value="1"/>
</dbReference>
<gene>
    <name evidence="1" type="ORF">GBZ48_25920</name>
</gene>
<dbReference type="InterPro" id="IPR004165">
    <property type="entry name" value="CoA_trans_fam_I"/>
</dbReference>
<evidence type="ECO:0000313" key="1">
    <source>
        <dbReference type="EMBL" id="NUB02684.1"/>
    </source>
</evidence>
<sequence>MANLSSLREAVRDLIHDGDTVALEGFTHLIPHAAGHEIIRQGRRDLTLVRMTPDLIYDQLIGMGCAAKLIFSWGGNPGVGSLHRFRDAVEQSWPHRLEIEEHSHAGMANAYVAGASNLPFALLRGYTGSDLPKVNPNIRFIECPFTGEKLAAIPSVRPDVTVIHAQKADRRGNVLLWGILGVQKEAVLAAKRSIVTVEEIVDDLEAPPNACVLPYWALSAVCPVPGGAYPSYAQGYSERDNRFYKAWDPIARSREDFRAWMQRHVLDTDDFAGFRRVLAESMKEAA</sequence>
<dbReference type="Pfam" id="PF01144">
    <property type="entry name" value="CoA_trans"/>
    <property type="match status" value="1"/>
</dbReference>
<dbReference type="Gene3D" id="3.40.1080.10">
    <property type="entry name" value="Glutaconate Coenzyme A-transferase"/>
    <property type="match status" value="1"/>
</dbReference>
<dbReference type="Gene3D" id="3.30.30.40">
    <property type="match status" value="1"/>
</dbReference>
<organism evidence="1 2">
    <name type="scientific">Azospirillum melinis</name>
    <dbReference type="NCBI Taxonomy" id="328839"/>
    <lineage>
        <taxon>Bacteria</taxon>
        <taxon>Pseudomonadati</taxon>
        <taxon>Pseudomonadota</taxon>
        <taxon>Alphaproteobacteria</taxon>
        <taxon>Rhodospirillales</taxon>
        <taxon>Azospirillaceae</taxon>
        <taxon>Azospirillum</taxon>
    </lineage>
</organism>
<dbReference type="InterPro" id="IPR037171">
    <property type="entry name" value="NagB/RpiA_transferase-like"/>
</dbReference>